<protein>
    <recommendedName>
        <fullName evidence="2">J domain-containing protein</fullName>
    </recommendedName>
</protein>
<feature type="compositionally biased region" description="Basic and acidic residues" evidence="1">
    <location>
        <begin position="423"/>
        <end position="441"/>
    </location>
</feature>
<feature type="region of interest" description="Disordered" evidence="1">
    <location>
        <begin position="489"/>
        <end position="597"/>
    </location>
</feature>
<proteinExistence type="predicted"/>
<dbReference type="PANTHER" id="PTHR47422">
    <property type="entry name" value="DNAJ HEAT SHOCK N-TERMINAL DOMAIN-CONTAINING PROTEIN"/>
    <property type="match status" value="1"/>
</dbReference>
<feature type="compositionally biased region" description="Low complexity" evidence="1">
    <location>
        <begin position="18"/>
        <end position="27"/>
    </location>
</feature>
<dbReference type="InterPro" id="IPR036869">
    <property type="entry name" value="J_dom_sf"/>
</dbReference>
<name>A0A6V7PWC7_ANACO</name>
<dbReference type="Pfam" id="PF12572">
    <property type="entry name" value="DUF3752"/>
    <property type="match status" value="1"/>
</dbReference>
<reference evidence="3" key="1">
    <citation type="submission" date="2020-07" db="EMBL/GenBank/DDBJ databases">
        <authorList>
            <person name="Lin J."/>
        </authorList>
    </citation>
    <scope>NUCLEOTIDE SEQUENCE</scope>
</reference>
<evidence type="ECO:0000256" key="1">
    <source>
        <dbReference type="SAM" id="MobiDB-lite"/>
    </source>
</evidence>
<dbReference type="SMART" id="SM00271">
    <property type="entry name" value="DnaJ"/>
    <property type="match status" value="1"/>
</dbReference>
<organism evidence="3">
    <name type="scientific">Ananas comosus var. bracteatus</name>
    <name type="common">red pineapple</name>
    <dbReference type="NCBI Taxonomy" id="296719"/>
    <lineage>
        <taxon>Eukaryota</taxon>
        <taxon>Viridiplantae</taxon>
        <taxon>Streptophyta</taxon>
        <taxon>Embryophyta</taxon>
        <taxon>Tracheophyta</taxon>
        <taxon>Spermatophyta</taxon>
        <taxon>Magnoliopsida</taxon>
        <taxon>Liliopsida</taxon>
        <taxon>Poales</taxon>
        <taxon>Bromeliaceae</taxon>
        <taxon>Bromelioideae</taxon>
        <taxon>Ananas</taxon>
    </lineage>
</organism>
<feature type="region of interest" description="Disordered" evidence="1">
    <location>
        <begin position="1"/>
        <end position="109"/>
    </location>
</feature>
<gene>
    <name evidence="3" type="ORF">CB5_LOCUS18137</name>
</gene>
<evidence type="ECO:0000313" key="3">
    <source>
        <dbReference type="EMBL" id="CAD1834926.1"/>
    </source>
</evidence>
<feature type="compositionally biased region" description="Polar residues" evidence="1">
    <location>
        <begin position="573"/>
        <end position="597"/>
    </location>
</feature>
<dbReference type="EMBL" id="LR862152">
    <property type="protein sequence ID" value="CAD1834926.1"/>
    <property type="molecule type" value="Genomic_DNA"/>
</dbReference>
<feature type="compositionally biased region" description="Basic residues" evidence="1">
    <location>
        <begin position="8"/>
        <end position="17"/>
    </location>
</feature>
<dbReference type="GO" id="GO:0005783">
    <property type="term" value="C:endoplasmic reticulum"/>
    <property type="evidence" value="ECO:0007669"/>
    <property type="project" value="UniProtKB-ARBA"/>
</dbReference>
<feature type="domain" description="J" evidence="2">
    <location>
        <begin position="316"/>
        <end position="380"/>
    </location>
</feature>
<sequence>MARDLEPKHRRSTRRSHSSSPSSSSSSEIENPSARHRSRKRERSSARSSSRKHRHEKRSSGTRRSEKKRSSRDDDDDRRRRRRRRSKRSSRASSSSPSSSSSSDCDVSEPQGIVRSILRKFPSVAGELQQLLQMIENGQGVDITGISDKSLVALLKKLFRSMKLKQNESGIYLPRQMGLPTLDLTGSPSPHLEPSGNQLSNSGLLHEEQSLPSNAEFTENRNDHATVDLRGPSEKEESPRPTKRRVIGPEMPSRELLAAAAELTEAENLLRDADLEVDSDLLIGPPPPAMVAEVESANEAERFEEVARIAGADTDSPYDVLGINWKMSSDNIKKRYWKLSLMVHPDKCSHPQAHQAFVILNKAFKDLQDPDKRKAIDQKIEEKEEQEKFKVELKALQEAAQWRRLQGISIEGDEELLAVGKEAPKPSRDEWMTTLPPERKPGMTMHSTSFSRTGKEGRGDTSMWTDNPLDKAQKAKQNYIEAYNKAKALAEADDENKKTSSDAALVDKYNSSKRSVPLVQKYREESSSKQKNQKQKRKQQKQQQESEKEWEGNHPWKPWDREKDLVAGRQRVNFDQESMVQGLTSRFSSGSVQRNFL</sequence>
<dbReference type="InterPro" id="IPR001623">
    <property type="entry name" value="DnaJ_domain"/>
</dbReference>
<dbReference type="SUPFAM" id="SSF46565">
    <property type="entry name" value="Chaperone J-domain"/>
    <property type="match status" value="1"/>
</dbReference>
<dbReference type="AlphaFoldDB" id="A0A6V7PWC7"/>
<accession>A0A6V7PWC7</accession>
<feature type="compositionally biased region" description="Basic and acidic residues" evidence="1">
    <location>
        <begin position="544"/>
        <end position="566"/>
    </location>
</feature>
<dbReference type="PRINTS" id="PR00625">
    <property type="entry name" value="JDOMAIN"/>
</dbReference>
<dbReference type="Pfam" id="PF00226">
    <property type="entry name" value="DnaJ"/>
    <property type="match status" value="1"/>
</dbReference>
<dbReference type="CDD" id="cd06257">
    <property type="entry name" value="DnaJ"/>
    <property type="match status" value="1"/>
</dbReference>
<dbReference type="Gene3D" id="1.10.287.110">
    <property type="entry name" value="DnaJ domain"/>
    <property type="match status" value="1"/>
</dbReference>
<feature type="region of interest" description="Disordered" evidence="1">
    <location>
        <begin position="182"/>
        <end position="202"/>
    </location>
</feature>
<dbReference type="InterPro" id="IPR022226">
    <property type="entry name" value="DUF3752"/>
</dbReference>
<feature type="compositionally biased region" description="Low complexity" evidence="1">
    <location>
        <begin position="91"/>
        <end position="105"/>
    </location>
</feature>
<feature type="region of interest" description="Disordered" evidence="1">
    <location>
        <begin position="423"/>
        <end position="475"/>
    </location>
</feature>
<evidence type="ECO:0000259" key="2">
    <source>
        <dbReference type="PROSITE" id="PS50076"/>
    </source>
</evidence>
<feature type="compositionally biased region" description="Basic residues" evidence="1">
    <location>
        <begin position="531"/>
        <end position="540"/>
    </location>
</feature>
<feature type="region of interest" description="Disordered" evidence="1">
    <location>
        <begin position="214"/>
        <end position="247"/>
    </location>
</feature>
<feature type="compositionally biased region" description="Basic and acidic residues" evidence="1">
    <location>
        <begin position="218"/>
        <end position="240"/>
    </location>
</feature>
<dbReference type="PROSITE" id="PS50076">
    <property type="entry name" value="DNAJ_2"/>
    <property type="match status" value="1"/>
</dbReference>
<feature type="compositionally biased region" description="Basic residues" evidence="1">
    <location>
        <begin position="79"/>
        <end position="90"/>
    </location>
</feature>
<feature type="compositionally biased region" description="Basic residues" evidence="1">
    <location>
        <begin position="49"/>
        <end position="70"/>
    </location>
</feature>
<dbReference type="PANTHER" id="PTHR47422:SF1">
    <property type="entry name" value="DNAJ HEAT SHOCK N-TERMINAL DOMAIN-CONTAINING PROTEIN"/>
    <property type="match status" value="1"/>
</dbReference>